<dbReference type="SUPFAM" id="SSF54160">
    <property type="entry name" value="Chromo domain-like"/>
    <property type="match status" value="1"/>
</dbReference>
<reference evidence="5" key="1">
    <citation type="journal article" date="2017" name="Nat. Ecol. Evol.">
        <title>Genome expansion and lineage-specific genetic innovations in the forest pathogenic fungi Armillaria.</title>
        <authorList>
            <person name="Sipos G."/>
            <person name="Prasanna A.N."/>
            <person name="Walter M.C."/>
            <person name="O'Connor E."/>
            <person name="Balint B."/>
            <person name="Krizsan K."/>
            <person name="Kiss B."/>
            <person name="Hess J."/>
            <person name="Varga T."/>
            <person name="Slot J."/>
            <person name="Riley R."/>
            <person name="Boka B."/>
            <person name="Rigling D."/>
            <person name="Barry K."/>
            <person name="Lee J."/>
            <person name="Mihaltcheva S."/>
            <person name="LaButti K."/>
            <person name="Lipzen A."/>
            <person name="Waldron R."/>
            <person name="Moloney N.M."/>
            <person name="Sperisen C."/>
            <person name="Kredics L."/>
            <person name="Vagvoelgyi C."/>
            <person name="Patrignani A."/>
            <person name="Fitzpatrick D."/>
            <person name="Nagy I."/>
            <person name="Doyle S."/>
            <person name="Anderson J.B."/>
            <person name="Grigoriev I.V."/>
            <person name="Gueldener U."/>
            <person name="Muensterkoetter M."/>
            <person name="Nagy L.G."/>
        </authorList>
    </citation>
    <scope>NUCLEOTIDE SEQUENCE [LARGE SCALE GENOMIC DNA]</scope>
    <source>
        <strain evidence="5">C18/9</strain>
    </source>
</reference>
<dbReference type="Proteomes" id="UP000219338">
    <property type="component" value="Unassembled WGS sequence"/>
</dbReference>
<dbReference type="InterPro" id="IPR051219">
    <property type="entry name" value="Heterochromatin_chromo-domain"/>
</dbReference>
<dbReference type="InterPro" id="IPR056924">
    <property type="entry name" value="SH3_Tf2-1"/>
</dbReference>
<name>A0A284QLK8_ARMOS</name>
<dbReference type="InterPro" id="IPR023780">
    <property type="entry name" value="Chromo_domain"/>
</dbReference>
<protein>
    <recommendedName>
        <fullName evidence="3">Chromo domain-containing protein</fullName>
    </recommendedName>
</protein>
<dbReference type="GO" id="GO:0005634">
    <property type="term" value="C:nucleus"/>
    <property type="evidence" value="ECO:0007669"/>
    <property type="project" value="UniProtKB-SubCell"/>
</dbReference>
<keyword evidence="5" id="KW-1185">Reference proteome</keyword>
<dbReference type="InterPro" id="IPR000953">
    <property type="entry name" value="Chromo/chromo_shadow_dom"/>
</dbReference>
<evidence type="ECO:0000256" key="1">
    <source>
        <dbReference type="ARBA" id="ARBA00004123"/>
    </source>
</evidence>
<dbReference type="EMBL" id="FUEG01000001">
    <property type="protein sequence ID" value="SJK97344.1"/>
    <property type="molecule type" value="Genomic_DNA"/>
</dbReference>
<dbReference type="InterPro" id="IPR016197">
    <property type="entry name" value="Chromo-like_dom_sf"/>
</dbReference>
<dbReference type="SMART" id="SM00298">
    <property type="entry name" value="CHROMO"/>
    <property type="match status" value="1"/>
</dbReference>
<evidence type="ECO:0000259" key="3">
    <source>
        <dbReference type="PROSITE" id="PS50013"/>
    </source>
</evidence>
<dbReference type="STRING" id="47428.A0A284QLK8"/>
<proteinExistence type="predicted"/>
<feature type="domain" description="Chromo" evidence="3">
    <location>
        <begin position="121"/>
        <end position="195"/>
    </location>
</feature>
<dbReference type="OrthoDB" id="433924at2759"/>
<sequence length="280" mass="32344">MKLIHDETKTALEKAAVQMKNQYDKKKKAAVEYQIGDKVWLDTTNLHLARPKKKLDDKRVSPFLILEKHRPSAYKLKLPATWKIYPVFNETLLTAYVAPTFPNQKQNPPPTPDIINDEEQYEIDTILDHKLHKVRGPKDPKTGKYTTNTVTDYLVMWKGYGTEENQWTKESELGYAKEAIAEYWESRKDTITVQAIVVDSNSIKADGSYSPIFILDSRQKDGQVQFQVQQGTNFIMTAWYFEHEIPHLSGLIKDYYWASREEFGEDYGPIDGYAPEKEGG</sequence>
<evidence type="ECO:0000256" key="2">
    <source>
        <dbReference type="ARBA" id="ARBA00023242"/>
    </source>
</evidence>
<keyword evidence="2" id="KW-0539">Nucleus</keyword>
<evidence type="ECO:0000313" key="4">
    <source>
        <dbReference type="EMBL" id="SJK97344.1"/>
    </source>
</evidence>
<dbReference type="Pfam" id="PF24626">
    <property type="entry name" value="SH3_Tf2-1"/>
    <property type="match status" value="1"/>
</dbReference>
<organism evidence="4 5">
    <name type="scientific">Armillaria ostoyae</name>
    <name type="common">Armillaria root rot fungus</name>
    <dbReference type="NCBI Taxonomy" id="47428"/>
    <lineage>
        <taxon>Eukaryota</taxon>
        <taxon>Fungi</taxon>
        <taxon>Dikarya</taxon>
        <taxon>Basidiomycota</taxon>
        <taxon>Agaricomycotina</taxon>
        <taxon>Agaricomycetes</taxon>
        <taxon>Agaricomycetidae</taxon>
        <taxon>Agaricales</taxon>
        <taxon>Marasmiineae</taxon>
        <taxon>Physalacriaceae</taxon>
        <taxon>Armillaria</taxon>
    </lineage>
</organism>
<dbReference type="Pfam" id="PF00385">
    <property type="entry name" value="Chromo"/>
    <property type="match status" value="1"/>
</dbReference>
<comment type="subcellular location">
    <subcellularLocation>
        <location evidence="1">Nucleus</location>
    </subcellularLocation>
</comment>
<accession>A0A284QLK8</accession>
<dbReference type="PANTHER" id="PTHR22812">
    <property type="entry name" value="CHROMOBOX PROTEIN"/>
    <property type="match status" value="1"/>
</dbReference>
<evidence type="ECO:0000313" key="5">
    <source>
        <dbReference type="Proteomes" id="UP000219338"/>
    </source>
</evidence>
<dbReference type="PROSITE" id="PS50013">
    <property type="entry name" value="CHROMO_2"/>
    <property type="match status" value="1"/>
</dbReference>
<dbReference type="AlphaFoldDB" id="A0A284QLK8"/>
<gene>
    <name evidence="4" type="ORF">ARMOST_00596</name>
</gene>
<dbReference type="Gene3D" id="2.40.50.40">
    <property type="match status" value="1"/>
</dbReference>
<dbReference type="GO" id="GO:0006338">
    <property type="term" value="P:chromatin remodeling"/>
    <property type="evidence" value="ECO:0007669"/>
    <property type="project" value="UniProtKB-ARBA"/>
</dbReference>